<dbReference type="PROSITE" id="PS51751">
    <property type="entry name" value="EXPERA"/>
    <property type="match status" value="1"/>
</dbReference>
<dbReference type="Pfam" id="PF05241">
    <property type="entry name" value="EBP"/>
    <property type="match status" value="1"/>
</dbReference>
<evidence type="ECO:0000256" key="3">
    <source>
        <dbReference type="ARBA" id="ARBA00022692"/>
    </source>
</evidence>
<evidence type="ECO:0000256" key="2">
    <source>
        <dbReference type="ARBA" id="ARBA00009096"/>
    </source>
</evidence>
<proteinExistence type="inferred from homology"/>
<dbReference type="STRING" id="1231657.A0A1Y1Y9F7"/>
<organism evidence="9 10">
    <name type="scientific">Clohesyomyces aquaticus</name>
    <dbReference type="NCBI Taxonomy" id="1231657"/>
    <lineage>
        <taxon>Eukaryota</taxon>
        <taxon>Fungi</taxon>
        <taxon>Dikarya</taxon>
        <taxon>Ascomycota</taxon>
        <taxon>Pezizomycotina</taxon>
        <taxon>Dothideomycetes</taxon>
        <taxon>Pleosporomycetidae</taxon>
        <taxon>Pleosporales</taxon>
        <taxon>Lindgomycetaceae</taxon>
        <taxon>Clohesyomyces</taxon>
    </lineage>
</organism>
<dbReference type="PANTHER" id="PTHR31204">
    <property type="entry name" value="SIGMA INTRACELLULAR RECEPTOR 2"/>
    <property type="match status" value="1"/>
</dbReference>
<evidence type="ECO:0000256" key="1">
    <source>
        <dbReference type="ARBA" id="ARBA00004477"/>
    </source>
</evidence>
<feature type="transmembrane region" description="Helical" evidence="7">
    <location>
        <begin position="67"/>
        <end position="86"/>
    </location>
</feature>
<feature type="transmembrane region" description="Helical" evidence="7">
    <location>
        <begin position="98"/>
        <end position="119"/>
    </location>
</feature>
<evidence type="ECO:0000256" key="4">
    <source>
        <dbReference type="ARBA" id="ARBA00022824"/>
    </source>
</evidence>
<evidence type="ECO:0000256" key="5">
    <source>
        <dbReference type="ARBA" id="ARBA00022989"/>
    </source>
</evidence>
<dbReference type="PIRSF" id="PIRSF031032">
    <property type="entry name" value="TMP_97_prd"/>
    <property type="match status" value="1"/>
</dbReference>
<accession>A0A1Y1Y9F7</accession>
<dbReference type="AlphaFoldDB" id="A0A1Y1Y9F7"/>
<dbReference type="EMBL" id="MCFA01000303">
    <property type="protein sequence ID" value="ORX94649.1"/>
    <property type="molecule type" value="Genomic_DNA"/>
</dbReference>
<gene>
    <name evidence="9" type="ORF">BCR34DRAFT_220314</name>
</gene>
<feature type="transmembrane region" description="Helical" evidence="7">
    <location>
        <begin position="12"/>
        <end position="35"/>
    </location>
</feature>
<protein>
    <recommendedName>
        <fullName evidence="7">Efficient mitochondria targeting-associated protein 19</fullName>
    </recommendedName>
</protein>
<feature type="transmembrane region" description="Helical" evidence="7">
    <location>
        <begin position="139"/>
        <end position="162"/>
    </location>
</feature>
<dbReference type="InterPro" id="IPR016964">
    <property type="entry name" value="Sigma2_recept"/>
</dbReference>
<dbReference type="OrthoDB" id="433124at2759"/>
<feature type="domain" description="EXPERA" evidence="8">
    <location>
        <begin position="11"/>
        <end position="157"/>
    </location>
</feature>
<comment type="subcellular location">
    <subcellularLocation>
        <location evidence="1">Endoplasmic reticulum membrane</location>
        <topology evidence="1">Multi-pass membrane protein</topology>
    </subcellularLocation>
</comment>
<dbReference type="InterPro" id="IPR033118">
    <property type="entry name" value="EXPERA"/>
</dbReference>
<keyword evidence="10" id="KW-1185">Reference proteome</keyword>
<keyword evidence="5 7" id="KW-1133">Transmembrane helix</keyword>
<dbReference type="PANTHER" id="PTHR31204:SF1">
    <property type="entry name" value="SIGMA INTRACELLULAR RECEPTOR 2"/>
    <property type="match status" value="1"/>
</dbReference>
<evidence type="ECO:0000256" key="6">
    <source>
        <dbReference type="ARBA" id="ARBA00023136"/>
    </source>
</evidence>
<keyword evidence="6 7" id="KW-0472">Membrane</keyword>
<comment type="caution">
    <text evidence="9">The sequence shown here is derived from an EMBL/GenBank/DDBJ whole genome shotgun (WGS) entry which is preliminary data.</text>
</comment>
<keyword evidence="4 7" id="KW-0256">Endoplasmic reticulum</keyword>
<evidence type="ECO:0000313" key="10">
    <source>
        <dbReference type="Proteomes" id="UP000193144"/>
    </source>
</evidence>
<evidence type="ECO:0000256" key="7">
    <source>
        <dbReference type="PIRNR" id="PIRNR031032"/>
    </source>
</evidence>
<comment type="similarity">
    <text evidence="2">Belongs to the TMEM97/sigma-2 receptor family.</text>
</comment>
<sequence length="182" mass="20703">MATTSIFSRKKDLVYLVFFLIHLPVMLAFDLTGYYPTAIKPAWMDAVKTWYYHTYGDRFFVAPPPWFPLYTLLEAFYHLPLTLWAIPALLRNDPRLPLQLLVFGLQTTFTTMTCLAEMYSWEDTDGGSGVKWVKVDKGVGGLGGMYGGYLCLGVFMAVDCYARLDQMVARTKGLQPITKKEL</sequence>
<dbReference type="GO" id="GO:0005789">
    <property type="term" value="C:endoplasmic reticulum membrane"/>
    <property type="evidence" value="ECO:0007669"/>
    <property type="project" value="UniProtKB-SubCell"/>
</dbReference>
<name>A0A1Y1Y9F7_9PLEO</name>
<evidence type="ECO:0000313" key="9">
    <source>
        <dbReference type="EMBL" id="ORX94649.1"/>
    </source>
</evidence>
<dbReference type="InterPro" id="IPR051987">
    <property type="entry name" value="Sigma-2_receptor-like"/>
</dbReference>
<keyword evidence="3 7" id="KW-0812">Transmembrane</keyword>
<dbReference type="Proteomes" id="UP000193144">
    <property type="component" value="Unassembled WGS sequence"/>
</dbReference>
<reference evidence="9 10" key="1">
    <citation type="submission" date="2016-07" db="EMBL/GenBank/DDBJ databases">
        <title>Pervasive Adenine N6-methylation of Active Genes in Fungi.</title>
        <authorList>
            <consortium name="DOE Joint Genome Institute"/>
            <person name="Mondo S.J."/>
            <person name="Dannebaum R.O."/>
            <person name="Kuo R.C."/>
            <person name="Labutti K."/>
            <person name="Haridas S."/>
            <person name="Kuo A."/>
            <person name="Salamov A."/>
            <person name="Ahrendt S.R."/>
            <person name="Lipzen A."/>
            <person name="Sullivan W."/>
            <person name="Andreopoulos W.B."/>
            <person name="Clum A."/>
            <person name="Lindquist E."/>
            <person name="Daum C."/>
            <person name="Ramamoorthy G.K."/>
            <person name="Gryganskyi A."/>
            <person name="Culley D."/>
            <person name="Magnuson J.K."/>
            <person name="James T.Y."/>
            <person name="O'Malley M.A."/>
            <person name="Stajich J.E."/>
            <person name="Spatafora J.W."/>
            <person name="Visel A."/>
            <person name="Grigoriev I.V."/>
        </authorList>
    </citation>
    <scope>NUCLEOTIDE SEQUENCE [LARGE SCALE GENOMIC DNA]</scope>
    <source>
        <strain evidence="9 10">CBS 115471</strain>
    </source>
</reference>
<evidence type="ECO:0000259" key="8">
    <source>
        <dbReference type="PROSITE" id="PS51751"/>
    </source>
</evidence>